<evidence type="ECO:0000256" key="1">
    <source>
        <dbReference type="SAM" id="MobiDB-lite"/>
    </source>
</evidence>
<keyword evidence="2" id="KW-0472">Membrane</keyword>
<evidence type="ECO:0000313" key="4">
    <source>
        <dbReference type="Proteomes" id="UP000194903"/>
    </source>
</evidence>
<feature type="transmembrane region" description="Helical" evidence="2">
    <location>
        <begin position="97"/>
        <end position="116"/>
    </location>
</feature>
<name>A0A252F3L8_9FIRM</name>
<feature type="region of interest" description="Disordered" evidence="1">
    <location>
        <begin position="1"/>
        <end position="33"/>
    </location>
</feature>
<accession>A0A252F3L8</accession>
<feature type="transmembrane region" description="Helical" evidence="2">
    <location>
        <begin position="45"/>
        <end position="63"/>
    </location>
</feature>
<dbReference type="RefSeq" id="WP_087018723.1">
    <property type="nucleotide sequence ID" value="NZ_CP178353.1"/>
</dbReference>
<reference evidence="3 4" key="1">
    <citation type="submission" date="2017-05" db="EMBL/GenBank/DDBJ databases">
        <title>Butyricicoccus porcorum sp. nov. a butyrate-producing bacterium from the swine intestinal tract.</title>
        <authorList>
            <person name="Trachsel J."/>
            <person name="Humphrey S."/>
            <person name="Allen H.K."/>
        </authorList>
    </citation>
    <scope>NUCLEOTIDE SEQUENCE [LARGE SCALE GENOMIC DNA]</scope>
    <source>
        <strain evidence="3">BB10</strain>
    </source>
</reference>
<evidence type="ECO:0000256" key="2">
    <source>
        <dbReference type="SAM" id="Phobius"/>
    </source>
</evidence>
<dbReference type="Proteomes" id="UP000194903">
    <property type="component" value="Unassembled WGS sequence"/>
</dbReference>
<organism evidence="3 4">
    <name type="scientific">Butyricicoccus porcorum</name>
    <dbReference type="NCBI Taxonomy" id="1945634"/>
    <lineage>
        <taxon>Bacteria</taxon>
        <taxon>Bacillati</taxon>
        <taxon>Bacillota</taxon>
        <taxon>Clostridia</taxon>
        <taxon>Eubacteriales</taxon>
        <taxon>Butyricicoccaceae</taxon>
        <taxon>Butyricicoccus</taxon>
    </lineage>
</organism>
<dbReference type="EMBL" id="NHOC01000005">
    <property type="protein sequence ID" value="OUM20376.1"/>
    <property type="molecule type" value="Genomic_DNA"/>
</dbReference>
<proteinExistence type="predicted"/>
<sequence>MAVSKNNRKKGKKRAQSHRAPVTEQQRKQELQVDEAMQQKEKKRFRMSLVAIAVMAIGLFVAWKWSRLIGYPITFVGGLVGLYAARQQDKGRKVTIVCYSIYCVLVAYMWIVEFIAA</sequence>
<keyword evidence="4" id="KW-1185">Reference proteome</keyword>
<feature type="transmembrane region" description="Helical" evidence="2">
    <location>
        <begin position="69"/>
        <end position="85"/>
    </location>
</feature>
<comment type="caution">
    <text evidence="3">The sequence shown here is derived from an EMBL/GenBank/DDBJ whole genome shotgun (WGS) entry which is preliminary data.</text>
</comment>
<gene>
    <name evidence="3" type="ORF">CBW42_05925</name>
</gene>
<feature type="compositionally biased region" description="Basic residues" evidence="1">
    <location>
        <begin position="1"/>
        <end position="17"/>
    </location>
</feature>
<dbReference type="AlphaFoldDB" id="A0A252F3L8"/>
<keyword evidence="2" id="KW-0812">Transmembrane</keyword>
<evidence type="ECO:0000313" key="3">
    <source>
        <dbReference type="EMBL" id="OUM20376.1"/>
    </source>
</evidence>
<keyword evidence="2" id="KW-1133">Transmembrane helix</keyword>
<protein>
    <submittedName>
        <fullName evidence="3">Uncharacterized protein</fullName>
    </submittedName>
</protein>